<dbReference type="GO" id="GO:0005732">
    <property type="term" value="C:sno(s)RNA-containing ribonucleoprotein complex"/>
    <property type="evidence" value="ECO:0007669"/>
    <property type="project" value="UniProtKB-UniRule"/>
</dbReference>
<evidence type="ECO:0000256" key="5">
    <source>
        <dbReference type="ARBA" id="ARBA00023274"/>
    </source>
</evidence>
<evidence type="ECO:0000256" key="2">
    <source>
        <dbReference type="ARBA" id="ARBA00022517"/>
    </source>
</evidence>
<protein>
    <recommendedName>
        <fullName evidence="7">U3 small nucleolar ribonucleoprotein protein MPP10</fullName>
    </recommendedName>
</protein>
<comment type="subcellular location">
    <subcellularLocation>
        <location evidence="1 7">Nucleus</location>
        <location evidence="1 7">Nucleolus</location>
    </subcellularLocation>
</comment>
<reference evidence="9 10" key="1">
    <citation type="submission" date="2017-11" db="EMBL/GenBank/DDBJ databases">
        <title>The genome of Rhizophagus clarus HR1 reveals common genetic basis of auxotrophy among arbuscular mycorrhizal fungi.</title>
        <authorList>
            <person name="Kobayashi Y."/>
        </authorList>
    </citation>
    <scope>NUCLEOTIDE SEQUENCE [LARGE SCALE GENOMIC DNA]</scope>
    <source>
        <strain evidence="9 10">HR1</strain>
    </source>
</reference>
<dbReference type="STRING" id="94130.A0A2Z6RP07"/>
<evidence type="ECO:0000256" key="6">
    <source>
        <dbReference type="ARBA" id="ARBA00029455"/>
    </source>
</evidence>
<evidence type="ECO:0000256" key="7">
    <source>
        <dbReference type="PIRNR" id="PIRNR017300"/>
    </source>
</evidence>
<name>A0A2Z6RP07_9GLOM</name>
<dbReference type="AlphaFoldDB" id="A0A2Z6RP07"/>
<feature type="compositionally biased region" description="Basic and acidic residues" evidence="8">
    <location>
        <begin position="299"/>
        <end position="311"/>
    </location>
</feature>
<dbReference type="EMBL" id="BEXD01001413">
    <property type="protein sequence ID" value="GBB93986.1"/>
    <property type="molecule type" value="Genomic_DNA"/>
</dbReference>
<feature type="compositionally biased region" description="Acidic residues" evidence="8">
    <location>
        <begin position="161"/>
        <end position="196"/>
    </location>
</feature>
<accession>A0A2Z6RP07</accession>
<feature type="compositionally biased region" description="Low complexity" evidence="8">
    <location>
        <begin position="260"/>
        <end position="269"/>
    </location>
</feature>
<organism evidence="9 10">
    <name type="scientific">Rhizophagus clarus</name>
    <dbReference type="NCBI Taxonomy" id="94130"/>
    <lineage>
        <taxon>Eukaryota</taxon>
        <taxon>Fungi</taxon>
        <taxon>Fungi incertae sedis</taxon>
        <taxon>Mucoromycota</taxon>
        <taxon>Glomeromycotina</taxon>
        <taxon>Glomeromycetes</taxon>
        <taxon>Glomerales</taxon>
        <taxon>Glomeraceae</taxon>
        <taxon>Rhizophagus</taxon>
    </lineage>
</organism>
<feature type="compositionally biased region" description="Acidic residues" evidence="8">
    <location>
        <begin position="117"/>
        <end position="136"/>
    </location>
</feature>
<evidence type="ECO:0000256" key="4">
    <source>
        <dbReference type="ARBA" id="ARBA00023242"/>
    </source>
</evidence>
<feature type="region of interest" description="Disordered" evidence="8">
    <location>
        <begin position="210"/>
        <end position="311"/>
    </location>
</feature>
<keyword evidence="4 7" id="KW-0539">Nucleus</keyword>
<feature type="compositionally biased region" description="Basic and acidic residues" evidence="8">
    <location>
        <begin position="241"/>
        <end position="250"/>
    </location>
</feature>
<evidence type="ECO:0000256" key="1">
    <source>
        <dbReference type="ARBA" id="ARBA00004604"/>
    </source>
</evidence>
<comment type="function">
    <text evidence="7">Involved in nucleolar processing of pre-18S ribosomal RNA.</text>
</comment>
<dbReference type="InterPro" id="IPR012173">
    <property type="entry name" value="Mpp10"/>
</dbReference>
<keyword evidence="5 7" id="KW-0687">Ribonucleoprotein</keyword>
<evidence type="ECO:0000256" key="8">
    <source>
        <dbReference type="SAM" id="MobiDB-lite"/>
    </source>
</evidence>
<comment type="similarity">
    <text evidence="6 7">Belongs to the MPP10 family.</text>
</comment>
<dbReference type="PIRSF" id="PIRSF017300">
    <property type="entry name" value="snoRNP_Mpp10"/>
    <property type="match status" value="1"/>
</dbReference>
<keyword evidence="10" id="KW-1185">Reference proteome</keyword>
<dbReference type="Pfam" id="PF04006">
    <property type="entry name" value="Mpp10"/>
    <property type="match status" value="1"/>
</dbReference>
<evidence type="ECO:0000313" key="10">
    <source>
        <dbReference type="Proteomes" id="UP000247702"/>
    </source>
</evidence>
<gene>
    <name evidence="9" type="ORF">RclHR1_02270010</name>
</gene>
<keyword evidence="3 7" id="KW-0698">rRNA processing</keyword>
<dbReference type="Proteomes" id="UP000247702">
    <property type="component" value="Unassembled WGS sequence"/>
</dbReference>
<proteinExistence type="inferred from homology"/>
<dbReference type="PANTHER" id="PTHR17039:SF0">
    <property type="entry name" value="U3 SMALL NUCLEOLAR RIBONUCLEOPROTEIN PROTEIN MPP10"/>
    <property type="match status" value="1"/>
</dbReference>
<feature type="compositionally biased region" description="Acidic residues" evidence="8">
    <location>
        <begin position="214"/>
        <end position="236"/>
    </location>
</feature>
<evidence type="ECO:0000313" key="9">
    <source>
        <dbReference type="EMBL" id="GBB93986.1"/>
    </source>
</evidence>
<feature type="region of interest" description="Disordered" evidence="8">
    <location>
        <begin position="113"/>
        <end position="136"/>
    </location>
</feature>
<dbReference type="GO" id="GO:0032040">
    <property type="term" value="C:small-subunit processome"/>
    <property type="evidence" value="ECO:0007669"/>
    <property type="project" value="TreeGrafter"/>
</dbReference>
<dbReference type="PANTHER" id="PTHR17039">
    <property type="entry name" value="U3 SMALL NUCLEOLAR RIBONUCLEOPROTEIN PROTEIN MPP10"/>
    <property type="match status" value="1"/>
</dbReference>
<feature type="region of interest" description="Disordered" evidence="8">
    <location>
        <begin position="148"/>
        <end position="196"/>
    </location>
</feature>
<sequence>MSEKFSNKITKNFLNSFVKNVINKPESFIAPDETISAKALKATKELYDLGKREERSNPILQQNNEIITKNNPFFKLIIDNCDDEQIWAEINLQNKPFLNYINSQLSNLEKFIGREDEKEEKDNGDENEGDDIMEQDSDDDVDELSQMDINENNNLVSEKAEESDDDELREDSGETDEDEEEEDEEEEVERCHELDDEFFNLSEFNKTTEKYENFEDSDEIDYFADPDKLDDDDEMNANDVKYSDFFDPPKKIKIKKKSSSDSLTKQSLSTKKDYGDSFEDDFLNNKVRDLFTQDESDNDEPKSAFQKHQEKVNKQIKQLEMENVAEKDWTLIGEASSKDRPINSLLEEDLEFDHIIKPVPMITEESTKKLEDIIKQRILDETFDDVERKRDPNFRPFLPSKLVEISDEKSKKSLAEIYEEDYIKQTTKSVTNEKDEILKKEHKEIENMFKDLCYKLDALSNFHYTPKPPKPEISVIADVPAISMEEVIPINVSDAKLLAPEEIYDKKKGEIKGKTEMNSTEKNRIRAAKKRAKKKEKVLKEREKKVIERMNPGLGNKHSKQNILDSLIGQKNITIINKDGIKMSAVKNEKQEDNINSTFLKL</sequence>
<comment type="caution">
    <text evidence="9">The sequence shown here is derived from an EMBL/GenBank/DDBJ whole genome shotgun (WGS) entry which is preliminary data.</text>
</comment>
<keyword evidence="2 7" id="KW-0690">Ribosome biogenesis</keyword>
<dbReference type="GO" id="GO:0034457">
    <property type="term" value="C:Mpp10 complex"/>
    <property type="evidence" value="ECO:0007669"/>
    <property type="project" value="UniProtKB-UniRule"/>
</dbReference>
<evidence type="ECO:0000256" key="3">
    <source>
        <dbReference type="ARBA" id="ARBA00022552"/>
    </source>
</evidence>
<dbReference type="GO" id="GO:0006364">
    <property type="term" value="P:rRNA processing"/>
    <property type="evidence" value="ECO:0007669"/>
    <property type="project" value="UniProtKB-KW"/>
</dbReference>